<name>A0A2P7EDZ8_9SYNE</name>
<dbReference type="STRING" id="1910958.BTM30_01990"/>
<keyword evidence="1" id="KW-0812">Transmembrane</keyword>
<dbReference type="PANTHER" id="PTHR40047">
    <property type="entry name" value="UPF0703 PROTEIN YCGQ"/>
    <property type="match status" value="1"/>
</dbReference>
<dbReference type="InterPro" id="IPR015402">
    <property type="entry name" value="DUF1980"/>
</dbReference>
<evidence type="ECO:0000313" key="3">
    <source>
        <dbReference type="EMBL" id="PSI01438.1"/>
    </source>
</evidence>
<keyword evidence="1" id="KW-1133">Transmembrane helix</keyword>
<comment type="caution">
    <text evidence="3">The sequence shown here is derived from an EMBL/GenBank/DDBJ whole genome shotgun (WGS) entry which is preliminary data.</text>
</comment>
<evidence type="ECO:0000313" key="4">
    <source>
        <dbReference type="Proteomes" id="UP000240206"/>
    </source>
</evidence>
<evidence type="ECO:0000256" key="1">
    <source>
        <dbReference type="SAM" id="Phobius"/>
    </source>
</evidence>
<accession>A0A2P7EDZ8</accession>
<dbReference type="InterPro" id="IPR052955">
    <property type="entry name" value="UPF0703_membrane_permease"/>
</dbReference>
<reference evidence="4" key="1">
    <citation type="submission" date="2018-03" db="EMBL/GenBank/DDBJ databases">
        <title>Ecological and genomic features of two cosmopolitan and abundant freshwater picocyanobacteria.</title>
        <authorList>
            <person name="Cabello-Yeves P.J."/>
            <person name="Picazo A."/>
            <person name="Camacho A."/>
            <person name="Callieri C."/>
            <person name="Rosselli R."/>
            <person name="Roda-Garcia J."/>
            <person name="Coutinho F.H."/>
            <person name="Rodriguez-Valera F."/>
        </authorList>
    </citation>
    <scope>NUCLEOTIDE SEQUENCE [LARGE SCALE GENOMIC DNA]</scope>
    <source>
        <strain evidence="4">Tous</strain>
    </source>
</reference>
<feature type="domain" description="DUF1980" evidence="2">
    <location>
        <begin position="123"/>
        <end position="218"/>
    </location>
</feature>
<proteinExistence type="predicted"/>
<feature type="transmembrane region" description="Helical" evidence="1">
    <location>
        <begin position="28"/>
        <end position="49"/>
    </location>
</feature>
<dbReference type="Proteomes" id="UP000240206">
    <property type="component" value="Unassembled WGS sequence"/>
</dbReference>
<gene>
    <name evidence="3" type="ORF">C7K08_07835</name>
</gene>
<organism evidence="3 4">
    <name type="scientific">Synechococcus lacustris str. Tous</name>
    <dbReference type="NCBI Taxonomy" id="1910958"/>
    <lineage>
        <taxon>Bacteria</taxon>
        <taxon>Bacillati</taxon>
        <taxon>Cyanobacteriota</taxon>
        <taxon>Cyanophyceae</taxon>
        <taxon>Synechococcales</taxon>
        <taxon>Synechococcaceae</taxon>
        <taxon>Synechococcus</taxon>
    </lineage>
</organism>
<dbReference type="InterPro" id="IPR048447">
    <property type="entry name" value="DUF1980_C"/>
</dbReference>
<dbReference type="PANTHER" id="PTHR40047:SF1">
    <property type="entry name" value="UPF0703 PROTEIN YCGQ"/>
    <property type="match status" value="1"/>
</dbReference>
<dbReference type="NCBIfam" id="TIGR03943">
    <property type="entry name" value="TIGR03943 family putative permease subunit"/>
    <property type="match status" value="1"/>
</dbReference>
<dbReference type="RefSeq" id="WP_106500086.1">
    <property type="nucleotide sequence ID" value="NZ_PXVC01000031.1"/>
</dbReference>
<dbReference type="Pfam" id="PF21537">
    <property type="entry name" value="DUF1980_C"/>
    <property type="match status" value="1"/>
</dbReference>
<feature type="transmembrane region" description="Helical" evidence="1">
    <location>
        <begin position="61"/>
        <end position="78"/>
    </location>
</feature>
<keyword evidence="1" id="KW-0472">Membrane</keyword>
<dbReference type="AlphaFoldDB" id="A0A2P7EDZ8"/>
<evidence type="ECO:0000259" key="2">
    <source>
        <dbReference type="Pfam" id="PF21537"/>
    </source>
</evidence>
<dbReference type="EMBL" id="PXVC01000031">
    <property type="protein sequence ID" value="PSI01438.1"/>
    <property type="molecule type" value="Genomic_DNA"/>
</dbReference>
<sequence>MKYLVLGFLGAVLLKCWLDQRLNLLLHSNFHSLVLIAGLVLLMIAIAGFCSAKVSNKATKIWPLIVLSLTAMGLWIWPPKPSLSTLAANRSGAQLGQSELSFLSPPEQRSLTDWVRLLNSQPDPNLYGGDPVQVSGFVLDVPGKPPEIARLLVRCCLADATPVGLAVRWPKTKSSNGWPKPDQWLQIKGVMAVENHQGSLRSVLVAKQIKAIAAPTRPLEP</sequence>
<protein>
    <submittedName>
        <fullName evidence="3">TIGR03943 family protein</fullName>
    </submittedName>
</protein>
<keyword evidence="4" id="KW-1185">Reference proteome</keyword>